<sequence>VGIDLAGRKFQVCFYNEDNELVNTTFDIYALRRFIASTHQKLLISMEGCTGSSYWAKYAIAHGHKAVVLDARAIKNRKAQKDDFNDAFFIREALFTHHQTCRIRTQEEIDLKTFYVQREQYIKSLNAVCSNVRQRLIAAGAYEHVVTGADSALLAIKYYKKQINNKADVGSSSLTLKTLDSFVEDINYLTQKIDRINQDIIDAKARESQVANQLMTIPGIGPQLALLLSLDISDISR</sequence>
<evidence type="ECO:0000313" key="3">
    <source>
        <dbReference type="Proteomes" id="UP000731465"/>
    </source>
</evidence>
<gene>
    <name evidence="2" type="ORF">J5V48_09785</name>
</gene>
<feature type="domain" description="Transposase IS110-like N-terminal" evidence="1">
    <location>
        <begin position="1"/>
        <end position="134"/>
    </location>
</feature>
<dbReference type="PANTHER" id="PTHR33055">
    <property type="entry name" value="TRANSPOSASE FOR INSERTION SEQUENCE ELEMENT IS1111A"/>
    <property type="match status" value="1"/>
</dbReference>
<dbReference type="Pfam" id="PF01548">
    <property type="entry name" value="DEDD_Tnp_IS110"/>
    <property type="match status" value="1"/>
</dbReference>
<dbReference type="Proteomes" id="UP000731465">
    <property type="component" value="Unassembled WGS sequence"/>
</dbReference>
<keyword evidence="3" id="KW-1185">Reference proteome</keyword>
<reference evidence="2 3" key="1">
    <citation type="submission" date="2021-03" db="EMBL/GenBank/DDBJ databases">
        <title>Succinivibrio sp. nov. isolated from feces of cow.</title>
        <authorList>
            <person name="Choi J.-Y."/>
        </authorList>
    </citation>
    <scope>NUCLEOTIDE SEQUENCE [LARGE SCALE GENOMIC DNA]</scope>
    <source>
        <strain evidence="2 3">AGMB01872</strain>
    </source>
</reference>
<evidence type="ECO:0000313" key="2">
    <source>
        <dbReference type="EMBL" id="MBW7571176.1"/>
    </source>
</evidence>
<feature type="non-terminal residue" evidence="2">
    <location>
        <position position="1"/>
    </location>
</feature>
<dbReference type="PANTHER" id="PTHR33055:SF3">
    <property type="entry name" value="PUTATIVE TRANSPOSASE FOR IS117-RELATED"/>
    <property type="match status" value="1"/>
</dbReference>
<accession>A0ABS7DJA1</accession>
<feature type="non-terminal residue" evidence="2">
    <location>
        <position position="237"/>
    </location>
</feature>
<protein>
    <submittedName>
        <fullName evidence="2">Transposase</fullName>
    </submittedName>
</protein>
<dbReference type="EMBL" id="JAGFNY010000099">
    <property type="protein sequence ID" value="MBW7571176.1"/>
    <property type="molecule type" value="Genomic_DNA"/>
</dbReference>
<dbReference type="RefSeq" id="WP_219938473.1">
    <property type="nucleotide sequence ID" value="NZ_JAGFNY010000099.1"/>
</dbReference>
<comment type="caution">
    <text evidence="2">The sequence shown here is derived from an EMBL/GenBank/DDBJ whole genome shotgun (WGS) entry which is preliminary data.</text>
</comment>
<organism evidence="2 3">
    <name type="scientific">Succinivibrio faecicola</name>
    <dbReference type="NCBI Taxonomy" id="2820300"/>
    <lineage>
        <taxon>Bacteria</taxon>
        <taxon>Pseudomonadati</taxon>
        <taxon>Pseudomonadota</taxon>
        <taxon>Gammaproteobacteria</taxon>
        <taxon>Aeromonadales</taxon>
        <taxon>Succinivibrionaceae</taxon>
        <taxon>Succinivibrio</taxon>
    </lineage>
</organism>
<evidence type="ECO:0000259" key="1">
    <source>
        <dbReference type="Pfam" id="PF01548"/>
    </source>
</evidence>
<proteinExistence type="predicted"/>
<dbReference type="InterPro" id="IPR002525">
    <property type="entry name" value="Transp_IS110-like_N"/>
</dbReference>
<dbReference type="InterPro" id="IPR047650">
    <property type="entry name" value="Transpos_IS110"/>
</dbReference>
<name>A0ABS7DJA1_9GAMM</name>